<dbReference type="RefSeq" id="WP_202956013.1">
    <property type="nucleotide sequence ID" value="NZ_JAPCID010000033.1"/>
</dbReference>
<evidence type="ECO:0000313" key="3">
    <source>
        <dbReference type="Proteomes" id="UP001147700"/>
    </source>
</evidence>
<sequence length="125" mass="13687">MSTPFPDIEARLRDALAPVDPPIHLQARLETTLDSIVELAADELDAWELEAIKDPRNWPRAAVGPAAAVVVGGGAAVGLVLLRTQRKRHKRRAAARGARDLVARTLRDAGREALKVFDELTPDRR</sequence>
<name>A0ABT4RNC2_9ACTN</name>
<organism evidence="2 3">
    <name type="scientific">Solirubrobacter deserti</name>
    <dbReference type="NCBI Taxonomy" id="2282478"/>
    <lineage>
        <taxon>Bacteria</taxon>
        <taxon>Bacillati</taxon>
        <taxon>Actinomycetota</taxon>
        <taxon>Thermoleophilia</taxon>
        <taxon>Solirubrobacterales</taxon>
        <taxon>Solirubrobacteraceae</taxon>
        <taxon>Solirubrobacter</taxon>
    </lineage>
</organism>
<comment type="caution">
    <text evidence="2">The sequence shown here is derived from an EMBL/GenBank/DDBJ whole genome shotgun (WGS) entry which is preliminary data.</text>
</comment>
<feature type="transmembrane region" description="Helical" evidence="1">
    <location>
        <begin position="62"/>
        <end position="82"/>
    </location>
</feature>
<keyword evidence="3" id="KW-1185">Reference proteome</keyword>
<keyword evidence="1" id="KW-1133">Transmembrane helix</keyword>
<evidence type="ECO:0000256" key="1">
    <source>
        <dbReference type="SAM" id="Phobius"/>
    </source>
</evidence>
<dbReference type="Proteomes" id="UP001147700">
    <property type="component" value="Unassembled WGS sequence"/>
</dbReference>
<keyword evidence="1" id="KW-0812">Transmembrane</keyword>
<dbReference type="EMBL" id="JAPCID010000033">
    <property type="protein sequence ID" value="MDA0140070.1"/>
    <property type="molecule type" value="Genomic_DNA"/>
</dbReference>
<keyword evidence="1" id="KW-0472">Membrane</keyword>
<accession>A0ABT4RNC2</accession>
<proteinExistence type="predicted"/>
<protein>
    <recommendedName>
        <fullName evidence="4">DUF3618 domain-containing protein</fullName>
    </recommendedName>
</protein>
<evidence type="ECO:0008006" key="4">
    <source>
        <dbReference type="Google" id="ProtNLM"/>
    </source>
</evidence>
<gene>
    <name evidence="2" type="ORF">OJ962_21380</name>
</gene>
<reference evidence="2" key="1">
    <citation type="submission" date="2022-10" db="EMBL/GenBank/DDBJ databases">
        <title>The WGS of Solirubrobacter sp. CPCC 204708.</title>
        <authorList>
            <person name="Jiang Z."/>
        </authorList>
    </citation>
    <scope>NUCLEOTIDE SEQUENCE</scope>
    <source>
        <strain evidence="2">CPCC 204708</strain>
    </source>
</reference>
<evidence type="ECO:0000313" key="2">
    <source>
        <dbReference type="EMBL" id="MDA0140070.1"/>
    </source>
</evidence>